<keyword evidence="1 2" id="KW-0238">DNA-binding</keyword>
<gene>
    <name evidence="5" type="ORF">DF196_01790</name>
</gene>
<feature type="compositionally biased region" description="Low complexity" evidence="4">
    <location>
        <begin position="163"/>
        <end position="173"/>
    </location>
</feature>
<evidence type="ECO:0000313" key="5">
    <source>
        <dbReference type="EMBL" id="PWG66659.1"/>
    </source>
</evidence>
<dbReference type="NCBIfam" id="TIGR00621">
    <property type="entry name" value="ssb"/>
    <property type="match status" value="1"/>
</dbReference>
<dbReference type="AlphaFoldDB" id="A0A2U2NCD1"/>
<evidence type="ECO:0000256" key="3">
    <source>
        <dbReference type="RuleBase" id="RU000524"/>
    </source>
</evidence>
<protein>
    <recommendedName>
        <fullName evidence="3">Single-stranded DNA-binding protein</fullName>
    </recommendedName>
</protein>
<dbReference type="RefSeq" id="WP_109056228.1">
    <property type="nucleotide sequence ID" value="NZ_QFFM01000003.1"/>
</dbReference>
<feature type="region of interest" description="Disordered" evidence="4">
    <location>
        <begin position="132"/>
        <end position="189"/>
    </location>
</feature>
<evidence type="ECO:0000313" key="6">
    <source>
        <dbReference type="Proteomes" id="UP000245876"/>
    </source>
</evidence>
<dbReference type="GO" id="GO:0006260">
    <property type="term" value="P:DNA replication"/>
    <property type="evidence" value="ECO:0007669"/>
    <property type="project" value="InterPro"/>
</dbReference>
<dbReference type="OrthoDB" id="9809878at2"/>
<dbReference type="Gene3D" id="2.40.50.140">
    <property type="entry name" value="Nucleic acid-binding proteins"/>
    <property type="match status" value="1"/>
</dbReference>
<name>A0A2U2NCD1_9BIFI</name>
<dbReference type="InterPro" id="IPR012340">
    <property type="entry name" value="NA-bd_OB-fold"/>
</dbReference>
<dbReference type="EMBL" id="QFFM01000003">
    <property type="protein sequence ID" value="PWG66659.1"/>
    <property type="molecule type" value="Genomic_DNA"/>
</dbReference>
<dbReference type="PROSITE" id="PS50935">
    <property type="entry name" value="SSB"/>
    <property type="match status" value="1"/>
</dbReference>
<evidence type="ECO:0000256" key="1">
    <source>
        <dbReference type="ARBA" id="ARBA00023125"/>
    </source>
</evidence>
<dbReference type="InterPro" id="IPR000424">
    <property type="entry name" value="Primosome_PriB/ssb"/>
</dbReference>
<dbReference type="Pfam" id="PF00436">
    <property type="entry name" value="SSB"/>
    <property type="match status" value="1"/>
</dbReference>
<organism evidence="5 6">
    <name type="scientific">Bifidobacterium callitrichidarum</name>
    <dbReference type="NCBI Taxonomy" id="2052941"/>
    <lineage>
        <taxon>Bacteria</taxon>
        <taxon>Bacillati</taxon>
        <taxon>Actinomycetota</taxon>
        <taxon>Actinomycetes</taxon>
        <taxon>Bifidobacteriales</taxon>
        <taxon>Bifidobacteriaceae</taxon>
        <taxon>Bifidobacterium</taxon>
    </lineage>
</organism>
<dbReference type="SUPFAM" id="SSF50249">
    <property type="entry name" value="Nucleic acid-binding proteins"/>
    <property type="match status" value="1"/>
</dbReference>
<comment type="caution">
    <text evidence="5">The sequence shown here is derived from an EMBL/GenBank/DDBJ whole genome shotgun (WGS) entry which is preliminary data.</text>
</comment>
<reference evidence="5 6" key="1">
    <citation type="journal article" date="2018" name="Int. J. Syst. Evol. Microbiol.">
        <title>Bifidobacterium callitrichidarum sp. nov. from the faeces of the emperor tamarin (Saguinus imperator).</title>
        <authorList>
            <person name="Modesto M."/>
            <person name="Michelini S."/>
            <person name="Sansosti M.C."/>
            <person name="De Filippo C."/>
            <person name="Cavalieri D."/>
            <person name="Qvirist L."/>
            <person name="Andlid T."/>
            <person name="Spiezio C."/>
            <person name="Sandri C."/>
            <person name="Pascarelli S."/>
            <person name="Sgorbati B."/>
            <person name="Mattarelli P."/>
        </authorList>
    </citation>
    <scope>NUCLEOTIDE SEQUENCE [LARGE SCALE GENOMIC DNA]</scope>
    <source>
        <strain evidence="5 6">TRI 5</strain>
    </source>
</reference>
<proteinExistence type="predicted"/>
<dbReference type="InterPro" id="IPR011344">
    <property type="entry name" value="ssDNA-bd"/>
</dbReference>
<accession>A0A2U2NCD1</accession>
<keyword evidence="6" id="KW-1185">Reference proteome</keyword>
<evidence type="ECO:0000256" key="2">
    <source>
        <dbReference type="PROSITE-ProRule" id="PRU00252"/>
    </source>
</evidence>
<sequence length="189" mass="19843">MADETPITITGNLTSDPEVRTNQNGPIVTFTVAHQTRVFDRQAGQYGGGKTSFYRCTAFRSLAQNIASAMWRKGQRVIVTGYIEQHQWQAEDGTSRSTFQVIVQDAGLSLLFAGGKDTSTYGNHAAPGNYANTNAAPAQFPQAGGASQQPQQAASNGVYDPWNGNGSNNAGASSGFGSGADFGSVNQGV</sequence>
<feature type="compositionally biased region" description="Low complexity" evidence="4">
    <location>
        <begin position="135"/>
        <end position="155"/>
    </location>
</feature>
<dbReference type="GO" id="GO:0003697">
    <property type="term" value="F:single-stranded DNA binding"/>
    <property type="evidence" value="ECO:0007669"/>
    <property type="project" value="InterPro"/>
</dbReference>
<dbReference type="CDD" id="cd04496">
    <property type="entry name" value="SSB_OBF"/>
    <property type="match status" value="1"/>
</dbReference>
<dbReference type="Proteomes" id="UP000245876">
    <property type="component" value="Unassembled WGS sequence"/>
</dbReference>
<evidence type="ECO:0000256" key="4">
    <source>
        <dbReference type="SAM" id="MobiDB-lite"/>
    </source>
</evidence>